<sequence>MSREFEIIHDSVLPATPERIWEAVTAGTPAWMFPTDQWPVARTVEEHPTHLVTRMEGPDGWYNQLEHVLTPGDQGTALHYVHSGIFVDDWDQQYDAASKHTAFYLHTLGQYLLHFDGRPVVFCEVQGPAAAVAPGALDTLLAALGLADVVAGQDVNLQLPGLGRVDAVVDFGNENFLGLRTDDAMVRIFGRNAFGARVGLTVHDFAPGADAAATSGAWNGYLESVFAAPTA</sequence>
<dbReference type="EMBL" id="JACHVS010000001">
    <property type="protein sequence ID" value="MBB2994113.1"/>
    <property type="molecule type" value="Genomic_DNA"/>
</dbReference>
<organism evidence="1 2">
    <name type="scientific">Paeniglutamicibacter cryotolerans</name>
    <dbReference type="NCBI Taxonomy" id="670079"/>
    <lineage>
        <taxon>Bacteria</taxon>
        <taxon>Bacillati</taxon>
        <taxon>Actinomycetota</taxon>
        <taxon>Actinomycetes</taxon>
        <taxon>Micrococcales</taxon>
        <taxon>Micrococcaceae</taxon>
        <taxon>Paeniglutamicibacter</taxon>
    </lineage>
</organism>
<dbReference type="SUPFAM" id="SSF55961">
    <property type="entry name" value="Bet v1-like"/>
    <property type="match status" value="1"/>
</dbReference>
<evidence type="ECO:0008006" key="3">
    <source>
        <dbReference type="Google" id="ProtNLM"/>
    </source>
</evidence>
<dbReference type="AlphaFoldDB" id="A0A839QES5"/>
<comment type="caution">
    <text evidence="1">The sequence shown here is derived from an EMBL/GenBank/DDBJ whole genome shotgun (WGS) entry which is preliminary data.</text>
</comment>
<name>A0A839QES5_9MICC</name>
<protein>
    <recommendedName>
        <fullName evidence="3">SRPBCC domain-containing protein</fullName>
    </recommendedName>
</protein>
<dbReference type="Proteomes" id="UP000523000">
    <property type="component" value="Unassembled WGS sequence"/>
</dbReference>
<evidence type="ECO:0000313" key="1">
    <source>
        <dbReference type="EMBL" id="MBB2994113.1"/>
    </source>
</evidence>
<reference evidence="1 2" key="1">
    <citation type="submission" date="2020-08" db="EMBL/GenBank/DDBJ databases">
        <title>Sequencing the genomes of 1000 actinobacteria strains.</title>
        <authorList>
            <person name="Klenk H.-P."/>
        </authorList>
    </citation>
    <scope>NUCLEOTIDE SEQUENCE [LARGE SCALE GENOMIC DNA]</scope>
    <source>
        <strain evidence="1 2">DSM 22826</strain>
    </source>
</reference>
<accession>A0A839QES5</accession>
<proteinExistence type="predicted"/>
<evidence type="ECO:0000313" key="2">
    <source>
        <dbReference type="Proteomes" id="UP000523000"/>
    </source>
</evidence>
<gene>
    <name evidence="1" type="ORF">E9229_000304</name>
</gene>
<dbReference type="RefSeq" id="WP_183509486.1">
    <property type="nucleotide sequence ID" value="NZ_BAABGK010000112.1"/>
</dbReference>
<keyword evidence="2" id="KW-1185">Reference proteome</keyword>